<keyword evidence="2" id="KW-1185">Reference proteome</keyword>
<gene>
    <name evidence="1" type="ORF">V6N11_052393</name>
</gene>
<evidence type="ECO:0000313" key="1">
    <source>
        <dbReference type="EMBL" id="KAK9046506.1"/>
    </source>
</evidence>
<dbReference type="EMBL" id="JBBPBN010000001">
    <property type="protein sequence ID" value="KAK9046506.1"/>
    <property type="molecule type" value="Genomic_DNA"/>
</dbReference>
<dbReference type="Proteomes" id="UP001396334">
    <property type="component" value="Unassembled WGS sequence"/>
</dbReference>
<evidence type="ECO:0000313" key="2">
    <source>
        <dbReference type="Proteomes" id="UP001396334"/>
    </source>
</evidence>
<reference evidence="1 2" key="1">
    <citation type="journal article" date="2024" name="G3 (Bethesda)">
        <title>Genome assembly of Hibiscus sabdariffa L. provides insights into metabolisms of medicinal natural products.</title>
        <authorList>
            <person name="Kim T."/>
        </authorList>
    </citation>
    <scope>NUCLEOTIDE SEQUENCE [LARGE SCALE GENOMIC DNA]</scope>
    <source>
        <strain evidence="1">TK-2024</strain>
        <tissue evidence="1">Old leaves</tissue>
    </source>
</reference>
<comment type="caution">
    <text evidence="1">The sequence shown here is derived from an EMBL/GenBank/DDBJ whole genome shotgun (WGS) entry which is preliminary data.</text>
</comment>
<accession>A0ABR2UAB2</accession>
<proteinExistence type="predicted"/>
<organism evidence="1 2">
    <name type="scientific">Hibiscus sabdariffa</name>
    <name type="common">roselle</name>
    <dbReference type="NCBI Taxonomy" id="183260"/>
    <lineage>
        <taxon>Eukaryota</taxon>
        <taxon>Viridiplantae</taxon>
        <taxon>Streptophyta</taxon>
        <taxon>Embryophyta</taxon>
        <taxon>Tracheophyta</taxon>
        <taxon>Spermatophyta</taxon>
        <taxon>Magnoliopsida</taxon>
        <taxon>eudicotyledons</taxon>
        <taxon>Gunneridae</taxon>
        <taxon>Pentapetalae</taxon>
        <taxon>rosids</taxon>
        <taxon>malvids</taxon>
        <taxon>Malvales</taxon>
        <taxon>Malvaceae</taxon>
        <taxon>Malvoideae</taxon>
        <taxon>Hibiscus</taxon>
    </lineage>
</organism>
<name>A0ABR2UAB2_9ROSI</name>
<protein>
    <submittedName>
        <fullName evidence="1">Uncharacterized protein</fullName>
    </submittedName>
</protein>
<sequence length="175" mass="19360">MSIILVSHSYTGLGINSLLNLISLGSACSDKSTRSLISIRNPLAEPIVHNSGMPYLTIGRLFEQILRGPLVMDPWPACLMMFGCFLLALYGSTSQSNITHLYKLSLACNSHGCMDSFSSRSNSDCQQDVRLVNDSHASSSPISLVQIISMIHNKRWTTEVKWIPLEENHLVDEHA</sequence>